<comment type="catalytic activity">
    <reaction evidence="4">
        <text>oxaloacetate + phosphate = phosphoenolpyruvate + hydrogencarbonate</text>
        <dbReference type="Rhea" id="RHEA:28370"/>
        <dbReference type="ChEBI" id="CHEBI:16452"/>
        <dbReference type="ChEBI" id="CHEBI:17544"/>
        <dbReference type="ChEBI" id="CHEBI:43474"/>
        <dbReference type="ChEBI" id="CHEBI:58702"/>
        <dbReference type="EC" id="4.1.1.31"/>
    </reaction>
</comment>
<keyword evidence="2 4" id="KW-0456">Lyase</keyword>
<comment type="function">
    <text evidence="4">Catalyzes the irreversible beta-carboxylation of phosphoenolpyruvate (PEP) to form oxaloacetate (OAA), a four-carbon dicarboxylic acid source for the tricarboxylic acid cycle.</text>
</comment>
<dbReference type="GO" id="GO:0006107">
    <property type="term" value="P:oxaloacetate metabolic process"/>
    <property type="evidence" value="ECO:0007669"/>
    <property type="project" value="UniProtKB-UniRule"/>
</dbReference>
<dbReference type="Pfam" id="PF14010">
    <property type="entry name" value="PEPcase_2"/>
    <property type="match status" value="1"/>
</dbReference>
<dbReference type="NCBIfam" id="TIGR02751">
    <property type="entry name" value="PEPCase_arch"/>
    <property type="match status" value="1"/>
</dbReference>
<keyword evidence="9" id="KW-1185">Reference proteome</keyword>
<evidence type="ECO:0000313" key="7">
    <source>
        <dbReference type="EMBL" id="GGI83091.1"/>
    </source>
</evidence>
<dbReference type="RefSeq" id="WP_188603785.1">
    <property type="nucleotide sequence ID" value="NZ_AP026830.1"/>
</dbReference>
<proteinExistence type="inferred from homology"/>
<evidence type="ECO:0000313" key="8">
    <source>
        <dbReference type="Proteomes" id="UP000657075"/>
    </source>
</evidence>
<keyword evidence="1 4" id="KW-0460">Magnesium</keyword>
<reference evidence="7" key="1">
    <citation type="journal article" date="2014" name="Int. J. Syst. Evol. Microbiol.">
        <title>Complete genome sequence of Corynebacterium casei LMG S-19264T (=DSM 44701T), isolated from a smear-ripened cheese.</title>
        <authorList>
            <consortium name="US DOE Joint Genome Institute (JGI-PGF)"/>
            <person name="Walter F."/>
            <person name="Albersmeier A."/>
            <person name="Kalinowski J."/>
            <person name="Ruckert C."/>
        </authorList>
    </citation>
    <scope>NUCLEOTIDE SEQUENCE</scope>
    <source>
        <strain evidence="7">JCM 11219</strain>
    </source>
</reference>
<dbReference type="SUPFAM" id="SSF51621">
    <property type="entry name" value="Phosphoenolpyruvate/pyruvate domain"/>
    <property type="match status" value="1"/>
</dbReference>
<dbReference type="GO" id="GO:0015977">
    <property type="term" value="P:carbon fixation"/>
    <property type="evidence" value="ECO:0007669"/>
    <property type="project" value="UniProtKB-UniRule"/>
</dbReference>
<evidence type="ECO:0000256" key="1">
    <source>
        <dbReference type="ARBA" id="ARBA00022842"/>
    </source>
</evidence>
<evidence type="ECO:0000256" key="2">
    <source>
        <dbReference type="ARBA" id="ARBA00023239"/>
    </source>
</evidence>
<dbReference type="EMBL" id="AP026830">
    <property type="protein sequence ID" value="BDR92534.1"/>
    <property type="molecule type" value="Genomic_DNA"/>
</dbReference>
<comment type="similarity">
    <text evidence="4">Belongs to the PEPCase type 2 family.</text>
</comment>
<gene>
    <name evidence="4" type="primary">ppcA</name>
    <name evidence="7" type="ORF">GCM10007112_19870</name>
    <name evidence="6" type="ORF">Vsou_16270</name>
</gene>
<dbReference type="EMBL" id="BMNM01000009">
    <property type="protein sequence ID" value="GGI83091.1"/>
    <property type="molecule type" value="Genomic_DNA"/>
</dbReference>
<dbReference type="EC" id="4.1.1.31" evidence="4 5"/>
<organism evidence="7 8">
    <name type="scientific">Vulcanisaeta souniana JCM 11219</name>
    <dbReference type="NCBI Taxonomy" id="1293586"/>
    <lineage>
        <taxon>Archaea</taxon>
        <taxon>Thermoproteota</taxon>
        <taxon>Thermoprotei</taxon>
        <taxon>Thermoproteales</taxon>
        <taxon>Thermoproteaceae</taxon>
        <taxon>Vulcanisaeta</taxon>
    </lineage>
</organism>
<dbReference type="HAMAP" id="MF_01904">
    <property type="entry name" value="PEPcase_type2"/>
    <property type="match status" value="1"/>
</dbReference>
<evidence type="ECO:0000256" key="3">
    <source>
        <dbReference type="ARBA" id="ARBA00023300"/>
    </source>
</evidence>
<dbReference type="AlphaFoldDB" id="A0A830ELH4"/>
<evidence type="ECO:0000313" key="6">
    <source>
        <dbReference type="EMBL" id="BDR92534.1"/>
    </source>
</evidence>
<reference evidence="9" key="3">
    <citation type="submission" date="2022-09" db="EMBL/GenBank/DDBJ databases">
        <title>Complete genome sequence of Vulcanisaeta souniana.</title>
        <authorList>
            <person name="Kato S."/>
            <person name="Itoh T."/>
            <person name="Ohkuma M."/>
        </authorList>
    </citation>
    <scope>NUCLEOTIDE SEQUENCE [LARGE SCALE GENOMIC DNA]</scope>
    <source>
        <strain evidence="9">JCM 11219</strain>
    </source>
</reference>
<dbReference type="OrthoDB" id="85849at2157"/>
<dbReference type="GO" id="GO:0006099">
    <property type="term" value="P:tricarboxylic acid cycle"/>
    <property type="evidence" value="ECO:0007669"/>
    <property type="project" value="InterPro"/>
</dbReference>
<evidence type="ECO:0000256" key="4">
    <source>
        <dbReference type="HAMAP-Rule" id="MF_01904"/>
    </source>
</evidence>
<dbReference type="Proteomes" id="UP001060771">
    <property type="component" value="Chromosome"/>
</dbReference>
<evidence type="ECO:0000313" key="9">
    <source>
        <dbReference type="Proteomes" id="UP001060771"/>
    </source>
</evidence>
<dbReference type="Proteomes" id="UP000657075">
    <property type="component" value="Unassembled WGS sequence"/>
</dbReference>
<comment type="cofactor">
    <cofactor evidence="4">
        <name>Mg(2+)</name>
        <dbReference type="ChEBI" id="CHEBI:18420"/>
    </cofactor>
</comment>
<accession>A0A830ELH4</accession>
<dbReference type="GO" id="GO:0000287">
    <property type="term" value="F:magnesium ion binding"/>
    <property type="evidence" value="ECO:0007669"/>
    <property type="project" value="UniProtKB-UniRule"/>
</dbReference>
<sequence>MDPLPRTMCTQHPDNAQIPNWSRDGVIQGDDEIHEAYLAYSLYGCHEVMWDFEGKDVDIYVVRKLLTRYPEYFRNRVIGRDVYLTLRLPNPWAETAEKKVFSQALELIPTAYDVAREFYGDDGIKGVFQVILPLTSRAEELVFTYRYYERVVAGKAFLELVPGMKVMDVLGSVKPNTIDVIPLIEDLNSMLGIGKIIINYWRFIRPSSIRVFIARSDPAMNYGLIPAVLAAKIALNKALTLGRELGIEVYSIIGVGSTPFRGHLTPLNVDNVIKEYPCIITFTIQSAYRYDYPEDVAIRGITDLNNRRPNEECRINDQEALIRVIKKFMAKYQGEIEGLANIINRISRYIPPRRARKLHIGLFGYNRGFKGVILPRAITFVASLYSLGIPPEILGFSAMEELSDREYNALRDTYVNLVHDLSIAAGYVCHECLDALMKLDGEFGIESSTINAIKKDIETLEEIGIKTGPNNYETKKHELLAQLLINSIIEGKENDAAKYAMEMAQIRHAIG</sequence>
<dbReference type="GO" id="GO:0008964">
    <property type="term" value="F:phosphoenolpyruvate carboxylase activity"/>
    <property type="evidence" value="ECO:0007669"/>
    <property type="project" value="UniProtKB-UniRule"/>
</dbReference>
<name>A0A830ELH4_9CREN</name>
<dbReference type="PIRSF" id="PIRSF006677">
    <property type="entry name" value="UCP006677"/>
    <property type="match status" value="1"/>
</dbReference>
<dbReference type="GeneID" id="76207174"/>
<reference evidence="6" key="4">
    <citation type="journal article" date="2023" name="Microbiol. Resour. Announc.">
        <title>Complete Genome Sequence of Vulcanisaeta souniana Strain IC-059, a Hyperthermophilic Archaeon Isolated from Hot Spring Water in Japan.</title>
        <authorList>
            <person name="Kato S."/>
            <person name="Itoh T."/>
            <person name="Wu L."/>
            <person name="Ma J."/>
            <person name="Ohkuma M."/>
        </authorList>
    </citation>
    <scope>NUCLEOTIDE SEQUENCE</scope>
    <source>
        <strain evidence="6">JCM 11219</strain>
    </source>
</reference>
<protein>
    <recommendedName>
        <fullName evidence="4 5">Phosphoenolpyruvate carboxylase</fullName>
        <shortName evidence="4">PEPC</shortName>
        <shortName evidence="4">PEPCase</shortName>
        <ecNumber evidence="4 5">4.1.1.31</ecNumber>
    </recommendedName>
</protein>
<comment type="subunit">
    <text evidence="4">Homotetramer.</text>
</comment>
<dbReference type="InterPro" id="IPR007566">
    <property type="entry name" value="PEP_COase_arc-type"/>
</dbReference>
<dbReference type="InterPro" id="IPR015813">
    <property type="entry name" value="Pyrv/PenolPyrv_kinase-like_dom"/>
</dbReference>
<evidence type="ECO:0000256" key="5">
    <source>
        <dbReference type="NCBIfam" id="TIGR02751"/>
    </source>
</evidence>
<keyword evidence="3 4" id="KW-0120">Carbon dioxide fixation</keyword>
<reference evidence="7" key="2">
    <citation type="submission" date="2020-09" db="EMBL/GenBank/DDBJ databases">
        <authorList>
            <person name="Sun Q."/>
            <person name="Ohkuma M."/>
        </authorList>
    </citation>
    <scope>NUCLEOTIDE SEQUENCE</scope>
    <source>
        <strain evidence="7">JCM 11219</strain>
    </source>
</reference>